<keyword evidence="2" id="KW-1133">Transmembrane helix</keyword>
<feature type="transmembrane region" description="Helical" evidence="2">
    <location>
        <begin position="521"/>
        <end position="538"/>
    </location>
</feature>
<evidence type="ECO:0000256" key="2">
    <source>
        <dbReference type="SAM" id="Phobius"/>
    </source>
</evidence>
<feature type="transmembrane region" description="Helical" evidence="2">
    <location>
        <begin position="59"/>
        <end position="77"/>
    </location>
</feature>
<sequence>ITAFSTCAKCPGKVHLLLVSLFTTVALLLSVTLVYNLFSYMNREKRVSLMLETKKDGIAIKKAITALSILLSYFQVISQLSLNFDRSLIPDELANFSKFAKIASMDMSLMLNVKCLSEAIFDINDVTLLKFRYLVTLPWMVVLTFFVLYKLLLIQNYSEHRRKESSRQLTMSLTMRTSQSNFYRFDGYRKEVKGTLFGVALFFLVVIHPIVGTGMLEIFSCVNYYNIVRSDTPESWLVMDTSIKCWSTVWWLAASAALVNIVLFTVGLPCILFAIMKSLRRWHKIRIHLDDAQRHVEQWSIGNWKLISKAIPITLSQQRPKIRKRPKMSLLSKVLSADRDGEASSKSLEDSATENFIDLYFLNTSYQEVKSSQLEPSTEPDASAEILQDSGWRARISRWRERATNLFVKSKEAPFAVVVPPTARELPQGPVMRPGYICMESGVALQVMFHEKETQIRSNLGNSVVHSPVLRLDHQQQVLGQFYDPFMERFYYWQCWDMIRCLWQTSMVVIVRLAVAGDDALPAMWTVLVSFVAVLVHMHHHPYKNTSLDTLQFFVLLNHCVVYLSVLYYVAQGYDDDNKAPGLLGHLLVLLQLLLLTYGMSHFMPAFWPVVQRLKVMGARSKAIINHGLVHGITFGRGSGIPSRPGSWSGAVEPGESQRSNGSYSQQLRRMACRRYAVNRDNPAGSIFEDGKSARAEGSSSVMNEAPVRGSTVPVRASWSHFVHEIDFTSPDGDEALPPCPLTPVGEPADLDTPERPLPSSIPEAEEVKPEETSSSTAVPESENEKREEISLPTTVPEPDKTEPEKTSSPTAAPKQRDMDHVEPAMPATLLSPPKTEPAGISLDTSSMSDPEKTHPDDPSVLTPSAIPAGGGE</sequence>
<dbReference type="Proteomes" id="UP001190700">
    <property type="component" value="Unassembled WGS sequence"/>
</dbReference>
<dbReference type="PANTHER" id="PTHR11319">
    <property type="entry name" value="G PROTEIN-COUPLED RECEPTOR-RELATED"/>
    <property type="match status" value="1"/>
</dbReference>
<feature type="transmembrane region" description="Helical" evidence="2">
    <location>
        <begin position="131"/>
        <end position="153"/>
    </location>
</feature>
<proteinExistence type="predicted"/>
<feature type="transmembrane region" description="Helical" evidence="2">
    <location>
        <begin position="583"/>
        <end position="611"/>
    </location>
</feature>
<feature type="region of interest" description="Disordered" evidence="1">
    <location>
        <begin position="687"/>
        <end position="710"/>
    </location>
</feature>
<feature type="transmembrane region" description="Helical" evidence="2">
    <location>
        <begin position="194"/>
        <end position="216"/>
    </location>
</feature>
<keyword evidence="2" id="KW-0812">Transmembrane</keyword>
<feature type="region of interest" description="Disordered" evidence="1">
    <location>
        <begin position="641"/>
        <end position="664"/>
    </location>
</feature>
<evidence type="ECO:0000313" key="4">
    <source>
        <dbReference type="Proteomes" id="UP001190700"/>
    </source>
</evidence>
<keyword evidence="2" id="KW-0472">Membrane</keyword>
<comment type="caution">
    <text evidence="3">The sequence shown here is derived from an EMBL/GenBank/DDBJ whole genome shotgun (WGS) entry which is preliminary data.</text>
</comment>
<feature type="transmembrane region" description="Helical" evidence="2">
    <location>
        <begin position="249"/>
        <end position="276"/>
    </location>
</feature>
<feature type="non-terminal residue" evidence="3">
    <location>
        <position position="1"/>
    </location>
</feature>
<dbReference type="EMBL" id="LGRX02010111">
    <property type="protein sequence ID" value="KAK3270953.1"/>
    <property type="molecule type" value="Genomic_DNA"/>
</dbReference>
<protein>
    <submittedName>
        <fullName evidence="3">Uncharacterized protein</fullName>
    </submittedName>
</protein>
<feature type="region of interest" description="Disordered" evidence="1">
    <location>
        <begin position="730"/>
        <end position="873"/>
    </location>
</feature>
<feature type="transmembrane region" description="Helical" evidence="2">
    <location>
        <begin position="14"/>
        <end position="38"/>
    </location>
</feature>
<accession>A0AAE0G421</accession>
<evidence type="ECO:0000313" key="3">
    <source>
        <dbReference type="EMBL" id="KAK3270953.1"/>
    </source>
</evidence>
<feature type="transmembrane region" description="Helical" evidence="2">
    <location>
        <begin position="550"/>
        <end position="571"/>
    </location>
</feature>
<keyword evidence="4" id="KW-1185">Reference proteome</keyword>
<organism evidence="3 4">
    <name type="scientific">Cymbomonas tetramitiformis</name>
    <dbReference type="NCBI Taxonomy" id="36881"/>
    <lineage>
        <taxon>Eukaryota</taxon>
        <taxon>Viridiplantae</taxon>
        <taxon>Chlorophyta</taxon>
        <taxon>Pyramimonadophyceae</taxon>
        <taxon>Pyramimonadales</taxon>
        <taxon>Pyramimonadaceae</taxon>
        <taxon>Cymbomonas</taxon>
    </lineage>
</organism>
<evidence type="ECO:0000256" key="1">
    <source>
        <dbReference type="SAM" id="MobiDB-lite"/>
    </source>
</evidence>
<gene>
    <name evidence="3" type="ORF">CYMTET_20667</name>
</gene>
<name>A0AAE0G421_9CHLO</name>
<feature type="compositionally biased region" description="Low complexity" evidence="1">
    <location>
        <begin position="641"/>
        <end position="650"/>
    </location>
</feature>
<feature type="transmembrane region" description="Helical" evidence="2">
    <location>
        <begin position="497"/>
        <end position="515"/>
    </location>
</feature>
<dbReference type="PANTHER" id="PTHR11319:SF35">
    <property type="entry name" value="OUTER MEMBRANE PROTEIN PMPC-RELATED"/>
    <property type="match status" value="1"/>
</dbReference>
<dbReference type="AlphaFoldDB" id="A0AAE0G421"/>
<reference evidence="3 4" key="1">
    <citation type="journal article" date="2015" name="Genome Biol. Evol.">
        <title>Comparative Genomics of a Bacterivorous Green Alga Reveals Evolutionary Causalities and Consequences of Phago-Mixotrophic Mode of Nutrition.</title>
        <authorList>
            <person name="Burns J.A."/>
            <person name="Paasch A."/>
            <person name="Narechania A."/>
            <person name="Kim E."/>
        </authorList>
    </citation>
    <scope>NUCLEOTIDE SEQUENCE [LARGE SCALE GENOMIC DNA]</scope>
    <source>
        <strain evidence="3 4">PLY_AMNH</strain>
    </source>
</reference>